<evidence type="ECO:0000259" key="13">
    <source>
        <dbReference type="PROSITE" id="PS50109"/>
    </source>
</evidence>
<accession>A0A2A3X712</accession>
<gene>
    <name evidence="16" type="ORF">BAURA63_03020</name>
    <name evidence="15" type="ORF">CIK79_14005</name>
</gene>
<feature type="transmembrane region" description="Helical" evidence="12">
    <location>
        <begin position="204"/>
        <end position="226"/>
    </location>
</feature>
<dbReference type="FunFam" id="1.10.287.130:FF:000001">
    <property type="entry name" value="Two-component sensor histidine kinase"/>
    <property type="match status" value="1"/>
</dbReference>
<dbReference type="GO" id="GO:0000155">
    <property type="term" value="F:phosphorelay sensor kinase activity"/>
    <property type="evidence" value="ECO:0007669"/>
    <property type="project" value="InterPro"/>
</dbReference>
<dbReference type="PANTHER" id="PTHR45436">
    <property type="entry name" value="SENSOR HISTIDINE KINASE YKOH"/>
    <property type="match status" value="1"/>
</dbReference>
<keyword evidence="5 16" id="KW-0808">Transferase</keyword>
<reference evidence="15 17" key="1">
    <citation type="journal article" date="2017" name="Elife">
        <title>Extensive horizontal gene transfer in cheese-associated bacteria.</title>
        <authorList>
            <person name="Bonham K.S."/>
            <person name="Wolfe B.E."/>
            <person name="Dutton R.J."/>
        </authorList>
    </citation>
    <scope>NUCLEOTIDE SEQUENCE [LARGE SCALE GENOMIC DNA]</scope>
    <source>
        <strain evidence="15 17">JB5</strain>
    </source>
</reference>
<keyword evidence="10 12" id="KW-0472">Membrane</keyword>
<dbReference type="EMBL" id="FXYZ01000015">
    <property type="protein sequence ID" value="SMX95368.1"/>
    <property type="molecule type" value="Genomic_DNA"/>
</dbReference>
<dbReference type="SMART" id="SM00387">
    <property type="entry name" value="HATPase_c"/>
    <property type="match status" value="1"/>
</dbReference>
<reference evidence="16 18" key="2">
    <citation type="submission" date="2017-03" db="EMBL/GenBank/DDBJ databases">
        <authorList>
            <person name="Afonso C.L."/>
            <person name="Miller P.J."/>
            <person name="Scott M.A."/>
            <person name="Spackman E."/>
            <person name="Goraichik I."/>
            <person name="Dimitrov K.M."/>
            <person name="Suarez D.L."/>
            <person name="Swayne D.E."/>
        </authorList>
    </citation>
    <scope>NUCLEOTIDE SEQUENCE [LARGE SCALE GENOMIC DNA]</scope>
    <source>
        <strain evidence="16">6</strain>
        <strain evidence="18">6(3)</strain>
    </source>
</reference>
<dbReference type="CDD" id="cd00082">
    <property type="entry name" value="HisKA"/>
    <property type="match status" value="1"/>
</dbReference>
<dbReference type="InterPro" id="IPR004358">
    <property type="entry name" value="Sig_transdc_His_kin-like_C"/>
</dbReference>
<dbReference type="Gene3D" id="6.10.340.10">
    <property type="match status" value="1"/>
</dbReference>
<feature type="domain" description="HAMP" evidence="14">
    <location>
        <begin position="227"/>
        <end position="289"/>
    </location>
</feature>
<comment type="catalytic activity">
    <reaction evidence="1">
        <text>ATP + protein L-histidine = ADP + protein N-phospho-L-histidine.</text>
        <dbReference type="EC" id="2.7.13.3"/>
    </reaction>
</comment>
<evidence type="ECO:0000256" key="1">
    <source>
        <dbReference type="ARBA" id="ARBA00000085"/>
    </source>
</evidence>
<feature type="compositionally biased region" description="Low complexity" evidence="11">
    <location>
        <begin position="151"/>
        <end position="163"/>
    </location>
</feature>
<feature type="region of interest" description="Disordered" evidence="11">
    <location>
        <begin position="138"/>
        <end position="167"/>
    </location>
</feature>
<dbReference type="InterPro" id="IPR003660">
    <property type="entry name" value="HAMP_dom"/>
</dbReference>
<dbReference type="PROSITE" id="PS50109">
    <property type="entry name" value="HIS_KIN"/>
    <property type="match status" value="1"/>
</dbReference>
<protein>
    <recommendedName>
        <fullName evidence="3">histidine kinase</fullName>
        <ecNumber evidence="3">2.7.13.3</ecNumber>
    </recommendedName>
</protein>
<name>A0A2A3X712_BREAU</name>
<dbReference type="Proteomes" id="UP000234327">
    <property type="component" value="Unassembled WGS sequence"/>
</dbReference>
<keyword evidence="7 16" id="KW-0418">Kinase</keyword>
<comment type="subcellular location">
    <subcellularLocation>
        <location evidence="2">Cell membrane</location>
    </subcellularLocation>
</comment>
<dbReference type="SUPFAM" id="SSF47384">
    <property type="entry name" value="Homodimeric domain of signal transducing histidine kinase"/>
    <property type="match status" value="1"/>
</dbReference>
<evidence type="ECO:0000256" key="12">
    <source>
        <dbReference type="SAM" id="Phobius"/>
    </source>
</evidence>
<evidence type="ECO:0000256" key="3">
    <source>
        <dbReference type="ARBA" id="ARBA00012438"/>
    </source>
</evidence>
<dbReference type="Proteomes" id="UP000218377">
    <property type="component" value="Unassembled WGS sequence"/>
</dbReference>
<dbReference type="EMBL" id="NRGX01000001">
    <property type="protein sequence ID" value="PCC19297.1"/>
    <property type="molecule type" value="Genomic_DNA"/>
</dbReference>
<dbReference type="AlphaFoldDB" id="A0A2A3X712"/>
<proteinExistence type="predicted"/>
<evidence type="ECO:0000313" key="15">
    <source>
        <dbReference type="EMBL" id="PCC19297.1"/>
    </source>
</evidence>
<evidence type="ECO:0000256" key="7">
    <source>
        <dbReference type="ARBA" id="ARBA00022777"/>
    </source>
</evidence>
<organism evidence="15 17">
    <name type="scientific">Brevibacterium aurantiacum</name>
    <dbReference type="NCBI Taxonomy" id="273384"/>
    <lineage>
        <taxon>Bacteria</taxon>
        <taxon>Bacillati</taxon>
        <taxon>Actinomycetota</taxon>
        <taxon>Actinomycetes</taxon>
        <taxon>Micrococcales</taxon>
        <taxon>Brevibacteriaceae</taxon>
        <taxon>Brevibacterium</taxon>
    </lineage>
</organism>
<dbReference type="Pfam" id="PF00512">
    <property type="entry name" value="HisKA"/>
    <property type="match status" value="1"/>
</dbReference>
<evidence type="ECO:0000256" key="2">
    <source>
        <dbReference type="ARBA" id="ARBA00004236"/>
    </source>
</evidence>
<dbReference type="GO" id="GO:0005886">
    <property type="term" value="C:plasma membrane"/>
    <property type="evidence" value="ECO:0007669"/>
    <property type="project" value="UniProtKB-SubCell"/>
</dbReference>
<dbReference type="SUPFAM" id="SSF55874">
    <property type="entry name" value="ATPase domain of HSP90 chaperone/DNA topoisomerase II/histidine kinase"/>
    <property type="match status" value="1"/>
</dbReference>
<dbReference type="InterPro" id="IPR050428">
    <property type="entry name" value="TCS_sensor_his_kinase"/>
</dbReference>
<sequence length="527" mass="55937">MKAIPPVRRWRLQTRLIVLASLVLILVGAGIGAASWWSVRTSLMSDLDSQLAGMTHHARVDPGPGQKPGNPPASDETDSSTSVDQALRYLFQPGVGDGALVVVGTDDSAEGLIAEAGREQPQTLPTDAVDALLNVDAATGGEEPDGDRSGEAAGPGEGSASTGHRSVDVPGFGTYRVAAFDDEGTTTVYGVPQNSVDSALERTAYTTALAVLIGVLATALLMAVIIHRQLRDLRDVARTAREVTDLELGEGEPELALRVPSELAVPGTEVGDVGASVNRMLDHVGSALDERYRGTEQMRRFVADASHELRTPIATIRGWADLTRPYRDELPVQVQTSLGRIDSGAMRMSSLVDDLLLLARLEAGRQPTKEDTVDVSALLLELVEDAHVLSPDHEIHLDLPPDALEIRGAADQVRQAVAVILTNACVHTQAGTRVHVEAEHIEEAGAQQMVAVRISDDGPGIPEDIRDTVFDRFVRGDAARTRTEGVRGGSSGLGLSIAAGLIELMHGEVSMTTSEGGTVFELRFRAA</sequence>
<evidence type="ECO:0000256" key="10">
    <source>
        <dbReference type="ARBA" id="ARBA00023136"/>
    </source>
</evidence>
<dbReference type="PROSITE" id="PS50885">
    <property type="entry name" value="HAMP"/>
    <property type="match status" value="1"/>
</dbReference>
<dbReference type="PANTHER" id="PTHR45436:SF5">
    <property type="entry name" value="SENSOR HISTIDINE KINASE TRCS"/>
    <property type="match status" value="1"/>
</dbReference>
<dbReference type="PRINTS" id="PR00344">
    <property type="entry name" value="BCTRLSENSOR"/>
</dbReference>
<dbReference type="CDD" id="cd00075">
    <property type="entry name" value="HATPase"/>
    <property type="match status" value="1"/>
</dbReference>
<evidence type="ECO:0000256" key="8">
    <source>
        <dbReference type="ARBA" id="ARBA00022989"/>
    </source>
</evidence>
<dbReference type="Pfam" id="PF02518">
    <property type="entry name" value="HATPase_c"/>
    <property type="match status" value="1"/>
</dbReference>
<evidence type="ECO:0000313" key="17">
    <source>
        <dbReference type="Proteomes" id="UP000218377"/>
    </source>
</evidence>
<keyword evidence="8 12" id="KW-1133">Transmembrane helix</keyword>
<evidence type="ECO:0000313" key="16">
    <source>
        <dbReference type="EMBL" id="SMX95368.1"/>
    </source>
</evidence>
<dbReference type="Gene3D" id="3.30.565.10">
    <property type="entry name" value="Histidine kinase-like ATPase, C-terminal domain"/>
    <property type="match status" value="1"/>
</dbReference>
<dbReference type="SMART" id="SM00388">
    <property type="entry name" value="HisKA"/>
    <property type="match status" value="1"/>
</dbReference>
<dbReference type="InterPro" id="IPR003661">
    <property type="entry name" value="HisK_dim/P_dom"/>
</dbReference>
<dbReference type="InterPro" id="IPR036890">
    <property type="entry name" value="HATPase_C_sf"/>
</dbReference>
<dbReference type="InterPro" id="IPR005467">
    <property type="entry name" value="His_kinase_dom"/>
</dbReference>
<evidence type="ECO:0000256" key="9">
    <source>
        <dbReference type="ARBA" id="ARBA00023012"/>
    </source>
</evidence>
<keyword evidence="4" id="KW-0597">Phosphoprotein</keyword>
<accession>A0A2H1K739</accession>
<evidence type="ECO:0000256" key="11">
    <source>
        <dbReference type="SAM" id="MobiDB-lite"/>
    </source>
</evidence>
<evidence type="ECO:0000256" key="6">
    <source>
        <dbReference type="ARBA" id="ARBA00022692"/>
    </source>
</evidence>
<dbReference type="Gene3D" id="1.10.287.130">
    <property type="match status" value="1"/>
</dbReference>
<feature type="domain" description="Histidine kinase" evidence="13">
    <location>
        <begin position="304"/>
        <end position="527"/>
    </location>
</feature>
<feature type="region of interest" description="Disordered" evidence="11">
    <location>
        <begin position="54"/>
        <end position="82"/>
    </location>
</feature>
<dbReference type="InterPro" id="IPR003594">
    <property type="entry name" value="HATPase_dom"/>
</dbReference>
<evidence type="ECO:0000313" key="18">
    <source>
        <dbReference type="Proteomes" id="UP000234327"/>
    </source>
</evidence>
<keyword evidence="9" id="KW-0902">Two-component regulatory system</keyword>
<dbReference type="EC" id="2.7.13.3" evidence="3"/>
<evidence type="ECO:0000256" key="4">
    <source>
        <dbReference type="ARBA" id="ARBA00022553"/>
    </source>
</evidence>
<evidence type="ECO:0000259" key="14">
    <source>
        <dbReference type="PROSITE" id="PS50885"/>
    </source>
</evidence>
<dbReference type="RefSeq" id="WP_096158454.1">
    <property type="nucleotide sequence ID" value="NZ_FXYZ01000015.1"/>
</dbReference>
<dbReference type="InterPro" id="IPR036097">
    <property type="entry name" value="HisK_dim/P_sf"/>
</dbReference>
<evidence type="ECO:0000256" key="5">
    <source>
        <dbReference type="ARBA" id="ARBA00022679"/>
    </source>
</evidence>
<dbReference type="SMART" id="SM00304">
    <property type="entry name" value="HAMP"/>
    <property type="match status" value="1"/>
</dbReference>
<keyword evidence="6 12" id="KW-0812">Transmembrane</keyword>